<evidence type="ECO:0000256" key="9">
    <source>
        <dbReference type="ARBA" id="ARBA00023180"/>
    </source>
</evidence>
<dbReference type="GO" id="GO:0007200">
    <property type="term" value="P:phospholipase C-activating G protein-coupled receptor signaling pathway"/>
    <property type="evidence" value="ECO:0007669"/>
    <property type="project" value="TreeGrafter"/>
</dbReference>
<dbReference type="Ensembl" id="ENSPEMT00000020392.2">
    <property type="protein sequence ID" value="ENSPEMP00000016083.1"/>
    <property type="gene ID" value="ENSPEMG00000015422.2"/>
</dbReference>
<dbReference type="AlphaFoldDB" id="A0A6I9L9K5"/>
<evidence type="ECO:0000256" key="3">
    <source>
        <dbReference type="ARBA" id="ARBA00022692"/>
    </source>
</evidence>
<keyword evidence="4 14" id="KW-1133">Transmembrane helix</keyword>
<keyword evidence="2" id="KW-1003">Cell membrane</keyword>
<name>A0A6I9L9K5_PERMB</name>
<reference evidence="16 17" key="1">
    <citation type="submission" date="2018-10" db="EMBL/GenBank/DDBJ databases">
        <title>Improved assembly of the deer mouse Peromyscus maniculatus genome.</title>
        <authorList>
            <person name="Lassance J.-M."/>
            <person name="Hoekstra H.E."/>
        </authorList>
    </citation>
    <scope>NUCLEOTIDE SEQUENCE [LARGE SCALE GENOMIC DNA]</scope>
</reference>
<dbReference type="GeneID" id="102921005"/>
<proteinExistence type="inferred from homology"/>
<evidence type="ECO:0000256" key="2">
    <source>
        <dbReference type="ARBA" id="ARBA00022475"/>
    </source>
</evidence>
<dbReference type="PRINTS" id="PR00526">
    <property type="entry name" value="FMETLEUPHER"/>
</dbReference>
<dbReference type="Gene3D" id="1.20.1070.10">
    <property type="entry name" value="Rhodopsin 7-helix transmembrane proteins"/>
    <property type="match status" value="1"/>
</dbReference>
<evidence type="ECO:0000256" key="4">
    <source>
        <dbReference type="ARBA" id="ARBA00022989"/>
    </source>
</evidence>
<dbReference type="FunFam" id="1.20.1070.10:FF:000034">
    <property type="entry name" value="G-protein coupled receptor 1"/>
    <property type="match status" value="1"/>
</dbReference>
<dbReference type="RefSeq" id="XP_006975333.1">
    <property type="nucleotide sequence ID" value="XM_006975271.4"/>
</dbReference>
<evidence type="ECO:0000256" key="7">
    <source>
        <dbReference type="ARBA" id="ARBA00023157"/>
    </source>
</evidence>
<accession>A0A6I9L9K5</accession>
<feature type="domain" description="G-protein coupled receptors family 1 profile" evidence="15">
    <location>
        <begin position="46"/>
        <end position="299"/>
    </location>
</feature>
<evidence type="ECO:0000256" key="14">
    <source>
        <dbReference type="SAM" id="Phobius"/>
    </source>
</evidence>
<dbReference type="Proteomes" id="UP000694547">
    <property type="component" value="Chromosome 14"/>
</dbReference>
<dbReference type="InterPro" id="IPR017452">
    <property type="entry name" value="GPCR_Rhodpsn_7TM"/>
</dbReference>
<keyword evidence="6 14" id="KW-0472">Membrane</keyword>
<feature type="transmembrane region" description="Helical" evidence="14">
    <location>
        <begin position="246"/>
        <end position="264"/>
    </location>
</feature>
<keyword evidence="17" id="KW-1185">Reference proteome</keyword>
<dbReference type="GO" id="GO:0004930">
    <property type="term" value="F:G protein-coupled receptor activity"/>
    <property type="evidence" value="ECO:0007669"/>
    <property type="project" value="UniProtKB-KW"/>
</dbReference>
<feature type="transmembrane region" description="Helical" evidence="14">
    <location>
        <begin position="276"/>
        <end position="301"/>
    </location>
</feature>
<evidence type="ECO:0000313" key="17">
    <source>
        <dbReference type="Proteomes" id="UP000694547"/>
    </source>
</evidence>
<keyword evidence="3 14" id="KW-0812">Transmembrane</keyword>
<reference evidence="16" key="2">
    <citation type="submission" date="2025-08" db="UniProtKB">
        <authorList>
            <consortium name="Ensembl"/>
        </authorList>
    </citation>
    <scope>IDENTIFICATION</scope>
</reference>
<keyword evidence="9" id="KW-0325">Glycoprotein</keyword>
<dbReference type="GO" id="GO:0005886">
    <property type="term" value="C:plasma membrane"/>
    <property type="evidence" value="ECO:0007669"/>
    <property type="project" value="UniProtKB-SubCell"/>
</dbReference>
<evidence type="ECO:0000256" key="12">
    <source>
        <dbReference type="ARBA" id="ARBA00037161"/>
    </source>
</evidence>
<evidence type="ECO:0000256" key="1">
    <source>
        <dbReference type="ARBA" id="ARBA00004651"/>
    </source>
</evidence>
<sequence length="339" mass="38695">MDQINSSGYVINDSTLVRNSTAVPTPAPKIIIAVSLFMSFIIGTTSNGLYLWMLKFKMQRTVNTVLFFHLILSYFISTLILPFMAISYLQDNHWAFGTILCKVLNSTLSVSMFASVFFLSAISVDRYLLTLHPVWAQQHRTPRWASRIVLGIWISATSLSTPYLVFRETHDDHKGRMLCENNYLVSTNWENQEKQALRQGIHTACFIGRFLLGFLLPFLVIIFCYKRVATKMKEKGLFKSSKPFKVMTTAVISFFVCWMPYHVYSGLVLTMNQSLLLPLTLVLTMVTIFFNSVFSPILYLFTGENFKVFKKSTLALFKSIFSDDSSTERAQNLNSGTEI</sequence>
<keyword evidence="7" id="KW-1015">Disulfide bond</keyword>
<dbReference type="PRINTS" id="PR00237">
    <property type="entry name" value="GPCRRHODOPSN"/>
</dbReference>
<dbReference type="PROSITE" id="PS50262">
    <property type="entry name" value="G_PROTEIN_RECEP_F1_2"/>
    <property type="match status" value="1"/>
</dbReference>
<dbReference type="SUPFAM" id="SSF81321">
    <property type="entry name" value="Family A G protein-coupled receptor-like"/>
    <property type="match status" value="1"/>
</dbReference>
<feature type="transmembrane region" description="Helical" evidence="14">
    <location>
        <begin position="148"/>
        <end position="166"/>
    </location>
</feature>
<evidence type="ECO:0000256" key="13">
    <source>
        <dbReference type="ARBA" id="ARBA00039587"/>
    </source>
</evidence>
<dbReference type="GO" id="GO:0006954">
    <property type="term" value="P:inflammatory response"/>
    <property type="evidence" value="ECO:0007669"/>
    <property type="project" value="TreeGrafter"/>
</dbReference>
<gene>
    <name evidence="16" type="primary">Gpr33</name>
</gene>
<keyword evidence="8" id="KW-0675">Receptor</keyword>
<comment type="function">
    <text evidence="12">Orphan receptor; could be a chemoattractant receptor.</text>
</comment>
<dbReference type="Pfam" id="PF00001">
    <property type="entry name" value="7tm_1"/>
    <property type="match status" value="1"/>
</dbReference>
<dbReference type="GO" id="GO:0004875">
    <property type="term" value="F:complement receptor activity"/>
    <property type="evidence" value="ECO:0007669"/>
    <property type="project" value="TreeGrafter"/>
</dbReference>
<dbReference type="PANTHER" id="PTHR24225:SF5">
    <property type="entry name" value="G-PROTEIN COUPLED RECEPTOR 33-RELATED"/>
    <property type="match status" value="1"/>
</dbReference>
<dbReference type="InterPro" id="IPR000276">
    <property type="entry name" value="GPCR_Rhodpsn"/>
</dbReference>
<feature type="transmembrane region" description="Helical" evidence="14">
    <location>
        <begin position="65"/>
        <end position="88"/>
    </location>
</feature>
<dbReference type="CTD" id="2856"/>
<dbReference type="GeneTree" id="ENSGT01140000282544"/>
<keyword evidence="10" id="KW-0807">Transducer</keyword>
<keyword evidence="5" id="KW-0297">G-protein coupled receptor</keyword>
<feature type="transmembrane region" description="Helical" evidence="14">
    <location>
        <begin position="206"/>
        <end position="225"/>
    </location>
</feature>
<evidence type="ECO:0000256" key="5">
    <source>
        <dbReference type="ARBA" id="ARBA00023040"/>
    </source>
</evidence>
<evidence type="ECO:0000313" key="16">
    <source>
        <dbReference type="Ensembl" id="ENSPEMP00000016083.1"/>
    </source>
</evidence>
<evidence type="ECO:0000256" key="10">
    <source>
        <dbReference type="ARBA" id="ARBA00023224"/>
    </source>
</evidence>
<feature type="transmembrane region" description="Helical" evidence="14">
    <location>
        <begin position="108"/>
        <end position="128"/>
    </location>
</feature>
<organism evidence="16 17">
    <name type="scientific">Peromyscus maniculatus bairdii</name>
    <name type="common">Prairie deer mouse</name>
    <dbReference type="NCBI Taxonomy" id="230844"/>
    <lineage>
        <taxon>Eukaryota</taxon>
        <taxon>Metazoa</taxon>
        <taxon>Chordata</taxon>
        <taxon>Craniata</taxon>
        <taxon>Vertebrata</taxon>
        <taxon>Euteleostomi</taxon>
        <taxon>Mammalia</taxon>
        <taxon>Eutheria</taxon>
        <taxon>Euarchontoglires</taxon>
        <taxon>Glires</taxon>
        <taxon>Rodentia</taxon>
        <taxon>Myomorpha</taxon>
        <taxon>Muroidea</taxon>
        <taxon>Cricetidae</taxon>
        <taxon>Neotominae</taxon>
        <taxon>Peromyscus</taxon>
    </lineage>
</organism>
<comment type="subcellular location">
    <subcellularLocation>
        <location evidence="1">Cell membrane</location>
        <topology evidence="1">Multi-pass membrane protein</topology>
    </subcellularLocation>
</comment>
<evidence type="ECO:0000256" key="8">
    <source>
        <dbReference type="ARBA" id="ARBA00023170"/>
    </source>
</evidence>
<evidence type="ECO:0000256" key="11">
    <source>
        <dbReference type="ARBA" id="ARBA00025736"/>
    </source>
</evidence>
<dbReference type="GO" id="GO:0007204">
    <property type="term" value="P:positive regulation of cytosolic calcium ion concentration"/>
    <property type="evidence" value="ECO:0007669"/>
    <property type="project" value="TreeGrafter"/>
</dbReference>
<protein>
    <recommendedName>
        <fullName evidence="13">Probable G-protein coupled receptor 33</fullName>
    </recommendedName>
</protein>
<dbReference type="OrthoDB" id="6117944at2759"/>
<feature type="transmembrane region" description="Helical" evidence="14">
    <location>
        <begin position="30"/>
        <end position="53"/>
    </location>
</feature>
<evidence type="ECO:0000256" key="6">
    <source>
        <dbReference type="ARBA" id="ARBA00023136"/>
    </source>
</evidence>
<reference evidence="16" key="3">
    <citation type="submission" date="2025-09" db="UniProtKB">
        <authorList>
            <consortium name="Ensembl"/>
        </authorList>
    </citation>
    <scope>IDENTIFICATION</scope>
</reference>
<dbReference type="InterPro" id="IPR000826">
    <property type="entry name" value="Formyl_rcpt-rel"/>
</dbReference>
<dbReference type="PANTHER" id="PTHR24225">
    <property type="entry name" value="CHEMOTACTIC RECEPTOR"/>
    <property type="match status" value="1"/>
</dbReference>
<comment type="similarity">
    <text evidence="11">Belongs to the chemokine-like receptor (CMKLR) family.</text>
</comment>
<evidence type="ECO:0000259" key="15">
    <source>
        <dbReference type="PROSITE" id="PS50262"/>
    </source>
</evidence>